<dbReference type="InterPro" id="IPR019791">
    <property type="entry name" value="Haem_peroxidase_animal"/>
</dbReference>
<evidence type="ECO:0000313" key="6">
    <source>
        <dbReference type="RefSeq" id="XP_022236918.1"/>
    </source>
</evidence>
<dbReference type="PANTHER" id="PTHR11475:SF4">
    <property type="entry name" value="CHORION PEROXIDASE"/>
    <property type="match status" value="1"/>
</dbReference>
<dbReference type="PRINTS" id="PR00457">
    <property type="entry name" value="ANPEROXIDASE"/>
</dbReference>
<dbReference type="InterPro" id="IPR037120">
    <property type="entry name" value="Haem_peroxidase_sf_animal"/>
</dbReference>
<evidence type="ECO:0000256" key="3">
    <source>
        <dbReference type="ARBA" id="ARBA00022559"/>
    </source>
</evidence>
<dbReference type="SUPFAM" id="SSF48113">
    <property type="entry name" value="Heme-dependent peroxidases"/>
    <property type="match status" value="1"/>
</dbReference>
<dbReference type="PANTHER" id="PTHR11475">
    <property type="entry name" value="OXIDASE/PEROXIDASE"/>
    <property type="match status" value="1"/>
</dbReference>
<proteinExistence type="predicted"/>
<keyword evidence="3" id="KW-0560">Oxidoreductase</keyword>
<keyword evidence="2" id="KW-0964">Secreted</keyword>
<evidence type="ECO:0000256" key="1">
    <source>
        <dbReference type="ARBA" id="ARBA00004613"/>
    </source>
</evidence>
<dbReference type="InterPro" id="IPR010255">
    <property type="entry name" value="Haem_peroxidase_sf"/>
</dbReference>
<dbReference type="Proteomes" id="UP000694941">
    <property type="component" value="Unplaced"/>
</dbReference>
<evidence type="ECO:0000313" key="5">
    <source>
        <dbReference type="Proteomes" id="UP000694941"/>
    </source>
</evidence>
<feature type="non-terminal residue" evidence="6">
    <location>
        <position position="250"/>
    </location>
</feature>
<dbReference type="Pfam" id="PF03098">
    <property type="entry name" value="An_peroxidase"/>
    <property type="match status" value="1"/>
</dbReference>
<dbReference type="RefSeq" id="XP_022236918.1">
    <property type="nucleotide sequence ID" value="XM_022381210.1"/>
</dbReference>
<keyword evidence="4" id="KW-0325">Glycoprotein</keyword>
<name>A0ABM1RZW3_LIMPO</name>
<dbReference type="GeneID" id="111084509"/>
<feature type="non-terminal residue" evidence="6">
    <location>
        <position position="1"/>
    </location>
</feature>
<keyword evidence="5" id="KW-1185">Reference proteome</keyword>
<evidence type="ECO:0000256" key="4">
    <source>
        <dbReference type="ARBA" id="ARBA00023180"/>
    </source>
</evidence>
<reference evidence="6" key="1">
    <citation type="submission" date="2025-08" db="UniProtKB">
        <authorList>
            <consortium name="RefSeq"/>
        </authorList>
    </citation>
    <scope>IDENTIFICATION</scope>
    <source>
        <tissue evidence="6">Muscle</tissue>
    </source>
</reference>
<protein>
    <submittedName>
        <fullName evidence="6">Chorion peroxidase-like</fullName>
    </submittedName>
</protein>
<organism evidence="5 6">
    <name type="scientific">Limulus polyphemus</name>
    <name type="common">Atlantic horseshoe crab</name>
    <dbReference type="NCBI Taxonomy" id="6850"/>
    <lineage>
        <taxon>Eukaryota</taxon>
        <taxon>Metazoa</taxon>
        <taxon>Ecdysozoa</taxon>
        <taxon>Arthropoda</taxon>
        <taxon>Chelicerata</taxon>
        <taxon>Merostomata</taxon>
        <taxon>Xiphosura</taxon>
        <taxon>Limulidae</taxon>
        <taxon>Limulus</taxon>
    </lineage>
</organism>
<accession>A0ABM1RZW3</accession>
<sequence>KFKESILGQPQYADGIEKPRIATDCGSLPSARAVSVAISPDVNVPDKYLTLLIMQFAQFLDHDLSQTSVTRGSNGTGIVCCKPEILKNPELHHPACFEIVIPKNDPFFSQFGETCMEFVRSAPAPRPGCTLGPREQLNQVTSFIDASNIYGSTEEQGKELRRGINGLLSISETGNTELLPPASDEECEIPNNNSSKYFCFKAGDERVNEQINLALLHTIWMREHNRVARLLGYYNPGWNDEILYQEARRV</sequence>
<gene>
    <name evidence="6" type="primary">LOC111084509</name>
</gene>
<dbReference type="PROSITE" id="PS50292">
    <property type="entry name" value="PEROXIDASE_3"/>
    <property type="match status" value="1"/>
</dbReference>
<dbReference type="Gene3D" id="1.10.640.10">
    <property type="entry name" value="Haem peroxidase domain superfamily, animal type"/>
    <property type="match status" value="1"/>
</dbReference>
<keyword evidence="3" id="KW-0575">Peroxidase</keyword>
<comment type="subcellular location">
    <subcellularLocation>
        <location evidence="1">Secreted</location>
    </subcellularLocation>
</comment>
<evidence type="ECO:0000256" key="2">
    <source>
        <dbReference type="ARBA" id="ARBA00022525"/>
    </source>
</evidence>